<dbReference type="AlphaFoldDB" id="A0A2S5A2Z7"/>
<dbReference type="PROSITE" id="PS51257">
    <property type="entry name" value="PROKAR_LIPOPROTEIN"/>
    <property type="match status" value="1"/>
</dbReference>
<dbReference type="OrthoDB" id="9922579at2"/>
<keyword evidence="1" id="KW-0812">Transmembrane</keyword>
<evidence type="ECO:0000313" key="3">
    <source>
        <dbReference type="Proteomes" id="UP000236893"/>
    </source>
</evidence>
<organism evidence="2 3">
    <name type="scientific">Solitalea longa</name>
    <dbReference type="NCBI Taxonomy" id="2079460"/>
    <lineage>
        <taxon>Bacteria</taxon>
        <taxon>Pseudomonadati</taxon>
        <taxon>Bacteroidota</taxon>
        <taxon>Sphingobacteriia</taxon>
        <taxon>Sphingobacteriales</taxon>
        <taxon>Sphingobacteriaceae</taxon>
        <taxon>Solitalea</taxon>
    </lineage>
</organism>
<keyword evidence="3" id="KW-1185">Reference proteome</keyword>
<sequence length="189" mass="20302">METKSTLFMKIKTVGLLSIVLLATSCSNELKFVKVKSTEPVYVRTTEAVQIEAQSTETRAQETENTEALVSNVTPDGAAQATESLTGQQTTSTRQLVRSEMSKNVAFNKLSASQQEKVEKLITKRVDKVVAKKKAAPAPAPNVQFTRIMLIGLIILLAGIILGAIVGGLGWIAFVVGLGLIVYGLIVQL</sequence>
<proteinExistence type="predicted"/>
<dbReference type="EMBL" id="PQVF01000005">
    <property type="protein sequence ID" value="POY36951.1"/>
    <property type="molecule type" value="Genomic_DNA"/>
</dbReference>
<keyword evidence="1" id="KW-1133">Transmembrane helix</keyword>
<protein>
    <submittedName>
        <fullName evidence="2">Uncharacterized protein</fullName>
    </submittedName>
</protein>
<dbReference type="Proteomes" id="UP000236893">
    <property type="component" value="Unassembled WGS sequence"/>
</dbReference>
<comment type="caution">
    <text evidence="2">The sequence shown here is derived from an EMBL/GenBank/DDBJ whole genome shotgun (WGS) entry which is preliminary data.</text>
</comment>
<accession>A0A2S5A2Z7</accession>
<feature type="transmembrane region" description="Helical" evidence="1">
    <location>
        <begin position="153"/>
        <end position="186"/>
    </location>
</feature>
<gene>
    <name evidence="2" type="ORF">C3K47_07760</name>
</gene>
<evidence type="ECO:0000313" key="2">
    <source>
        <dbReference type="EMBL" id="POY36951.1"/>
    </source>
</evidence>
<name>A0A2S5A2Z7_9SPHI</name>
<keyword evidence="1" id="KW-0472">Membrane</keyword>
<evidence type="ECO:0000256" key="1">
    <source>
        <dbReference type="SAM" id="Phobius"/>
    </source>
</evidence>
<reference evidence="2 3" key="1">
    <citation type="submission" date="2018-01" db="EMBL/GenBank/DDBJ databases">
        <authorList>
            <person name="Gaut B.S."/>
            <person name="Morton B.R."/>
            <person name="Clegg M.T."/>
            <person name="Duvall M.R."/>
        </authorList>
    </citation>
    <scope>NUCLEOTIDE SEQUENCE [LARGE SCALE GENOMIC DNA]</scope>
    <source>
        <strain evidence="2 3">HR-AV</strain>
    </source>
</reference>
<dbReference type="RefSeq" id="WP_103788561.1">
    <property type="nucleotide sequence ID" value="NZ_PQVF01000005.1"/>
</dbReference>